<reference evidence="2" key="1">
    <citation type="journal article" date="2023" name="G3 (Bethesda)">
        <title>Genome assembly and association tests identify interacting loci associated with vigor, precocity, and sex in interspecific pistachio rootstocks.</title>
        <authorList>
            <person name="Palmer W."/>
            <person name="Jacygrad E."/>
            <person name="Sagayaradj S."/>
            <person name="Cavanaugh K."/>
            <person name="Han R."/>
            <person name="Bertier L."/>
            <person name="Beede B."/>
            <person name="Kafkas S."/>
            <person name="Golino D."/>
            <person name="Preece J."/>
            <person name="Michelmore R."/>
        </authorList>
    </citation>
    <scope>NUCLEOTIDE SEQUENCE [LARGE SCALE GENOMIC DNA]</scope>
</reference>
<dbReference type="EMBL" id="CM047741">
    <property type="protein sequence ID" value="KAJ0039146.1"/>
    <property type="molecule type" value="Genomic_DNA"/>
</dbReference>
<organism evidence="1 2">
    <name type="scientific">Pistacia integerrima</name>
    <dbReference type="NCBI Taxonomy" id="434235"/>
    <lineage>
        <taxon>Eukaryota</taxon>
        <taxon>Viridiplantae</taxon>
        <taxon>Streptophyta</taxon>
        <taxon>Embryophyta</taxon>
        <taxon>Tracheophyta</taxon>
        <taxon>Spermatophyta</taxon>
        <taxon>Magnoliopsida</taxon>
        <taxon>eudicotyledons</taxon>
        <taxon>Gunneridae</taxon>
        <taxon>Pentapetalae</taxon>
        <taxon>rosids</taxon>
        <taxon>malvids</taxon>
        <taxon>Sapindales</taxon>
        <taxon>Anacardiaceae</taxon>
        <taxon>Pistacia</taxon>
    </lineage>
</organism>
<name>A0ACC0YQ50_9ROSI</name>
<dbReference type="Proteomes" id="UP001163603">
    <property type="component" value="Chromosome 6"/>
</dbReference>
<accession>A0ACC0YQ50</accession>
<keyword evidence="2" id="KW-1185">Reference proteome</keyword>
<comment type="caution">
    <text evidence="1">The sequence shown here is derived from an EMBL/GenBank/DDBJ whole genome shotgun (WGS) entry which is preliminary data.</text>
</comment>
<evidence type="ECO:0000313" key="1">
    <source>
        <dbReference type="EMBL" id="KAJ0039146.1"/>
    </source>
</evidence>
<gene>
    <name evidence="1" type="ORF">Pint_23142</name>
</gene>
<protein>
    <submittedName>
        <fullName evidence="1">Uncharacterized protein</fullName>
    </submittedName>
</protein>
<proteinExistence type="predicted"/>
<sequence length="53" mass="6306">MIKAEEKAKFRQINEANEVVINIKFRWLRNRCTHVHDKKGKLSIGRVNVKVLF</sequence>
<evidence type="ECO:0000313" key="2">
    <source>
        <dbReference type="Proteomes" id="UP001163603"/>
    </source>
</evidence>